<name>A0AAN7YET3_9PEZI</name>
<accession>A0AAN7YET3</accession>
<comment type="caution">
    <text evidence="2">The sequence shown here is derived from an EMBL/GenBank/DDBJ whole genome shotgun (WGS) entry which is preliminary data.</text>
</comment>
<evidence type="ECO:0000313" key="3">
    <source>
        <dbReference type="Proteomes" id="UP001310890"/>
    </source>
</evidence>
<gene>
    <name evidence="2" type="ORF">LTR62_006124</name>
</gene>
<dbReference type="AlphaFoldDB" id="A0AAN7YET3"/>
<evidence type="ECO:0000313" key="2">
    <source>
        <dbReference type="EMBL" id="KAK5110271.1"/>
    </source>
</evidence>
<feature type="compositionally biased region" description="Low complexity" evidence="1">
    <location>
        <begin position="63"/>
        <end position="74"/>
    </location>
</feature>
<evidence type="ECO:0008006" key="4">
    <source>
        <dbReference type="Google" id="ProtNLM"/>
    </source>
</evidence>
<sequence>MADKNAGKEGKDFTPREMEIMAKAWNCFVDYNKLATECGMSNPRSASNAWASIKKKIMFKAGNTTSTNGASGTADDGNNSAVKATPGKKRGKAKASTEDDAEEDESPTKKTRGRKAKGGEKKADSVVQADEEEENSGIPVKGEPFGFEGFY</sequence>
<reference evidence="2" key="1">
    <citation type="submission" date="2023-08" db="EMBL/GenBank/DDBJ databases">
        <title>Black Yeasts Isolated from many extreme environments.</title>
        <authorList>
            <person name="Coleine C."/>
            <person name="Stajich J.E."/>
            <person name="Selbmann L."/>
        </authorList>
    </citation>
    <scope>NUCLEOTIDE SEQUENCE</scope>
    <source>
        <strain evidence="2">CCFEE 5401</strain>
    </source>
</reference>
<evidence type="ECO:0000256" key="1">
    <source>
        <dbReference type="SAM" id="MobiDB-lite"/>
    </source>
</evidence>
<protein>
    <recommendedName>
        <fullName evidence="4">Myb-like domain-containing protein</fullName>
    </recommendedName>
</protein>
<organism evidence="2 3">
    <name type="scientific">Meristemomyces frigidus</name>
    <dbReference type="NCBI Taxonomy" id="1508187"/>
    <lineage>
        <taxon>Eukaryota</taxon>
        <taxon>Fungi</taxon>
        <taxon>Dikarya</taxon>
        <taxon>Ascomycota</taxon>
        <taxon>Pezizomycotina</taxon>
        <taxon>Dothideomycetes</taxon>
        <taxon>Dothideomycetidae</taxon>
        <taxon>Mycosphaerellales</taxon>
        <taxon>Teratosphaeriaceae</taxon>
        <taxon>Meristemomyces</taxon>
    </lineage>
</organism>
<dbReference type="EMBL" id="JAVRRL010000051">
    <property type="protein sequence ID" value="KAK5110271.1"/>
    <property type="molecule type" value="Genomic_DNA"/>
</dbReference>
<dbReference type="Proteomes" id="UP001310890">
    <property type="component" value="Unassembled WGS sequence"/>
</dbReference>
<feature type="region of interest" description="Disordered" evidence="1">
    <location>
        <begin position="63"/>
        <end position="151"/>
    </location>
</feature>
<proteinExistence type="predicted"/>